<dbReference type="AlphaFoldDB" id="S5V0T7"/>
<sequence>MSRPPPGRLESAPTPRTAVAWLPPAALWPAVQDVRAEHDPQIRRWPPHVNLVFGFVPEEDFPAALPLLADAAARCAPFDARLAGVRSFGHRSFSTVWLDPAAAGVAPWTELRRVLAEPFPACVDRFPRFTPHLSLGRTRAPRDLAAECAARLGAARARVSEVVLLSRRGDGPMRVRATVALGTGAVHRHREEDPGSGGYGYGPPAHRPAGPGADTIPARPPVREE</sequence>
<dbReference type="InterPro" id="IPR009097">
    <property type="entry name" value="Cyclic_Pdiesterase"/>
</dbReference>
<dbReference type="Gene3D" id="3.90.1140.10">
    <property type="entry name" value="Cyclic phosphodiesterase"/>
    <property type="match status" value="1"/>
</dbReference>
<dbReference type="Pfam" id="PF13563">
    <property type="entry name" value="2_5_RNA_ligase2"/>
    <property type="match status" value="1"/>
</dbReference>
<evidence type="ECO:0000313" key="3">
    <source>
        <dbReference type="Proteomes" id="UP000015423"/>
    </source>
</evidence>
<feature type="region of interest" description="Disordered" evidence="1">
    <location>
        <begin position="182"/>
        <end position="225"/>
    </location>
</feature>
<proteinExistence type="predicted"/>
<dbReference type="RefSeq" id="WP_020939270.1">
    <property type="nucleotide sequence ID" value="NC_021985.1"/>
</dbReference>
<evidence type="ECO:0000256" key="1">
    <source>
        <dbReference type="SAM" id="MobiDB-lite"/>
    </source>
</evidence>
<dbReference type="EMBL" id="CP006259">
    <property type="protein sequence ID" value="AGS68794.1"/>
    <property type="molecule type" value="Genomic_DNA"/>
</dbReference>
<organism evidence="2 3">
    <name type="scientific">Streptomyces collinus (strain DSM 40733 / Tue 365)</name>
    <dbReference type="NCBI Taxonomy" id="1214242"/>
    <lineage>
        <taxon>Bacteria</taxon>
        <taxon>Bacillati</taxon>
        <taxon>Actinomycetota</taxon>
        <taxon>Actinomycetes</taxon>
        <taxon>Kitasatosporales</taxon>
        <taxon>Streptomycetaceae</taxon>
        <taxon>Streptomyces</taxon>
    </lineage>
</organism>
<dbReference type="GO" id="GO:0016740">
    <property type="term" value="F:transferase activity"/>
    <property type="evidence" value="ECO:0007669"/>
    <property type="project" value="UniProtKB-KW"/>
</dbReference>
<reference evidence="3" key="1">
    <citation type="submission" date="2012-10" db="EMBL/GenBank/DDBJ databases">
        <title>The complete genome sequence of Streptomyces collinus Tu 365.</title>
        <authorList>
            <person name="Ruckert C."/>
            <person name="Szczepanowski R."/>
            <person name="Goesmann A."/>
            <person name="Pross E.K."/>
            <person name="Musiol E.M."/>
            <person name="Blin K."/>
            <person name="Wohlleben W."/>
            <person name="Puhler A."/>
            <person name="Weber T."/>
            <person name="Kalinowski J."/>
        </authorList>
    </citation>
    <scope>NUCLEOTIDE SEQUENCE [LARGE SCALE GENOMIC DNA]</scope>
    <source>
        <strain evidence="3">DSM 40733 / Tue 365</strain>
    </source>
</reference>
<dbReference type="KEGG" id="sci:B446_09855"/>
<dbReference type="eggNOG" id="COG1514">
    <property type="taxonomic scope" value="Bacteria"/>
</dbReference>
<dbReference type="SUPFAM" id="SSF55144">
    <property type="entry name" value="LigT-like"/>
    <property type="match status" value="1"/>
</dbReference>
<reference evidence="2 3" key="2">
    <citation type="journal article" date="2013" name="J. Biotechnol.">
        <title>Complete genome sequence of the kirromycin producer Streptomyces collinus Tu 365 consisting of a linear chromosome and two linear plasmids.</title>
        <authorList>
            <person name="Ruckert C."/>
            <person name="Szczepanowski R."/>
            <person name="Albersmeier A."/>
            <person name="Goesmann A."/>
            <person name="Iftime D."/>
            <person name="Musiol E.M."/>
            <person name="Blin K."/>
            <person name="Wohlleben W."/>
            <person name="Puhler A."/>
            <person name="Kalinowski J."/>
            <person name="Weber T."/>
        </authorList>
    </citation>
    <scope>NUCLEOTIDE SEQUENCE [LARGE SCALE GENOMIC DNA]</scope>
    <source>
        <strain evidence="3">DSM 40733 / Tue 365</strain>
    </source>
</reference>
<keyword evidence="3" id="KW-1185">Reference proteome</keyword>
<dbReference type="HOGENOM" id="CLU_082855_0_0_11"/>
<evidence type="ECO:0000313" key="2">
    <source>
        <dbReference type="EMBL" id="AGS68794.1"/>
    </source>
</evidence>
<dbReference type="PANTHER" id="PTHR37474:SF1">
    <property type="entry name" value="2'-5' RNA LIGASE FAMILY PROTEIN"/>
    <property type="match status" value="1"/>
</dbReference>
<protein>
    <submittedName>
        <fullName evidence="2">Polynucleotide adenyltransferase</fullName>
    </submittedName>
</protein>
<feature type="compositionally biased region" description="Low complexity" evidence="1">
    <location>
        <begin position="202"/>
        <end position="213"/>
    </location>
</feature>
<gene>
    <name evidence="2" type="ORF">B446_09855</name>
</gene>
<dbReference type="PATRIC" id="fig|1214242.5.peg.2033"/>
<dbReference type="PANTHER" id="PTHR37474">
    <property type="entry name" value="RNA LIGASE/CYCLIC NUCLEOTIDE PHOSPHODIESTERASE"/>
    <property type="match status" value="1"/>
</dbReference>
<name>S5V0T7_STRC3</name>
<dbReference type="Proteomes" id="UP000015423">
    <property type="component" value="Chromosome"/>
</dbReference>
<keyword evidence="2" id="KW-0808">Transferase</keyword>
<accession>S5V0T7</accession>
<dbReference type="STRING" id="1214242.B446_09855"/>